<dbReference type="NCBIfam" id="NF007806">
    <property type="entry name" value="PRK10513.1"/>
    <property type="match status" value="1"/>
</dbReference>
<evidence type="ECO:0000313" key="4">
    <source>
        <dbReference type="Proteomes" id="UP000028602"/>
    </source>
</evidence>
<dbReference type="CDD" id="cd07516">
    <property type="entry name" value="HAD_Pase"/>
    <property type="match status" value="1"/>
</dbReference>
<keyword evidence="2 3" id="KW-0378">Hydrolase</keyword>
<dbReference type="SFLD" id="SFLDS00003">
    <property type="entry name" value="Haloacid_Dehalogenase"/>
    <property type="match status" value="1"/>
</dbReference>
<dbReference type="InterPro" id="IPR000150">
    <property type="entry name" value="Cof"/>
</dbReference>
<dbReference type="RefSeq" id="WP_029991062.1">
    <property type="nucleotide sequence ID" value="NZ_ATMJ01000038.1"/>
</dbReference>
<dbReference type="InterPro" id="IPR023214">
    <property type="entry name" value="HAD_sf"/>
</dbReference>
<dbReference type="NCBIfam" id="TIGR01484">
    <property type="entry name" value="HAD-SF-IIB"/>
    <property type="match status" value="1"/>
</dbReference>
<keyword evidence="4" id="KW-1185">Reference proteome</keyword>
<dbReference type="Gene3D" id="3.40.50.1000">
    <property type="entry name" value="HAD superfamily/HAD-like"/>
    <property type="match status" value="1"/>
</dbReference>
<keyword evidence="1" id="KW-0479">Metal-binding</keyword>
<dbReference type="GO" id="GO:0016791">
    <property type="term" value="F:phosphatase activity"/>
    <property type="evidence" value="ECO:0007669"/>
    <property type="project" value="TreeGrafter"/>
</dbReference>
<proteinExistence type="predicted"/>
<dbReference type="SFLD" id="SFLDG01140">
    <property type="entry name" value="C2.B:_Phosphomannomutase_and_P"/>
    <property type="match status" value="1"/>
</dbReference>
<dbReference type="SUPFAM" id="SSF56784">
    <property type="entry name" value="HAD-like"/>
    <property type="match status" value="1"/>
</dbReference>
<dbReference type="EC" id="3.-.-.-" evidence="3"/>
<accession>A0A085JPB3</accession>
<dbReference type="EC" id="3.1.3.-" evidence="3"/>
<dbReference type="InterPro" id="IPR036412">
    <property type="entry name" value="HAD-like_sf"/>
</dbReference>
<dbReference type="InterPro" id="IPR006379">
    <property type="entry name" value="HAD-SF_hydro_IIB"/>
</dbReference>
<protein>
    <submittedName>
        <fullName evidence="3">Haloacid dehalogenase-like sugar phosphatase</fullName>
        <ecNumber evidence="3">3.-.-.-</ecNumber>
        <ecNumber evidence="3">3.1.3.-</ecNumber>
    </submittedName>
</protein>
<dbReference type="SFLD" id="SFLDG01144">
    <property type="entry name" value="C2.B.4:_PGP_Like"/>
    <property type="match status" value="1"/>
</dbReference>
<dbReference type="EMBL" id="JMPR01000008">
    <property type="protein sequence ID" value="KFD22309.1"/>
    <property type="molecule type" value="Genomic_DNA"/>
</dbReference>
<dbReference type="Pfam" id="PF08282">
    <property type="entry name" value="Hydrolase_3"/>
    <property type="match status" value="1"/>
</dbReference>
<evidence type="ECO:0000256" key="1">
    <source>
        <dbReference type="ARBA" id="ARBA00022723"/>
    </source>
</evidence>
<comment type="caution">
    <text evidence="3">The sequence shown here is derived from an EMBL/GenBank/DDBJ whole genome shotgun (WGS) entry which is preliminary data.</text>
</comment>
<dbReference type="eggNOG" id="COG0561">
    <property type="taxonomic scope" value="Bacteria"/>
</dbReference>
<evidence type="ECO:0000256" key="2">
    <source>
        <dbReference type="ARBA" id="ARBA00022801"/>
    </source>
</evidence>
<organism evidence="3 4">
    <name type="scientific">Tatumella ptyseos ATCC 33301</name>
    <dbReference type="NCBI Taxonomy" id="1005995"/>
    <lineage>
        <taxon>Bacteria</taxon>
        <taxon>Pseudomonadati</taxon>
        <taxon>Pseudomonadota</taxon>
        <taxon>Gammaproteobacteria</taxon>
        <taxon>Enterobacterales</taxon>
        <taxon>Erwiniaceae</taxon>
        <taxon>Tatumella</taxon>
    </lineage>
</organism>
<dbReference type="Proteomes" id="UP000028602">
    <property type="component" value="Unassembled WGS sequence"/>
</dbReference>
<dbReference type="OrthoDB" id="9781413at2"/>
<dbReference type="PANTHER" id="PTHR10000:SF8">
    <property type="entry name" value="HAD SUPERFAMILY HYDROLASE-LIKE, TYPE 3"/>
    <property type="match status" value="1"/>
</dbReference>
<evidence type="ECO:0000313" key="3">
    <source>
        <dbReference type="EMBL" id="KFD22309.1"/>
    </source>
</evidence>
<dbReference type="GO" id="GO:0000287">
    <property type="term" value="F:magnesium ion binding"/>
    <property type="evidence" value="ECO:0007669"/>
    <property type="project" value="TreeGrafter"/>
</dbReference>
<dbReference type="NCBIfam" id="TIGR00099">
    <property type="entry name" value="Cof-subfamily"/>
    <property type="match status" value="1"/>
</dbReference>
<dbReference type="Gene3D" id="3.30.1240.10">
    <property type="match status" value="1"/>
</dbReference>
<dbReference type="PROSITE" id="PS01228">
    <property type="entry name" value="COF_1"/>
    <property type="match status" value="1"/>
</dbReference>
<name>A0A085JPB3_9GAMM</name>
<dbReference type="GO" id="GO:0005829">
    <property type="term" value="C:cytosol"/>
    <property type="evidence" value="ECO:0007669"/>
    <property type="project" value="TreeGrafter"/>
</dbReference>
<dbReference type="AlphaFoldDB" id="A0A085JPB3"/>
<sequence length="271" mass="29806">MAIRLIAIDMDGTLLTPDHQISPAVKSAIHKAQARGITVVLASGRPYIGIQRYIAELGLDKPGQFCISYNGALVQRAEDGSCVAEVTLEHDDYLRFAQLSGELGVHFQALDKTHLYTPDKDISKYTVHEVSLTGIPLRYRAVEEMDPELRFPKLMMVDEPEILDEAIARLPAEIVENYTVLKSSPFYLEILNKQVNKGEGVRKLAELLGISADEVMAIGDHENDLAMVTYAGSGVAMGNAIDIVKKHARYQTLSNAEDGVALAIEKWALSE</sequence>
<gene>
    <name evidence="3" type="primary">yidA</name>
    <name evidence="3" type="ORF">GTPT_0483</name>
</gene>
<reference evidence="3 4" key="1">
    <citation type="submission" date="2014-05" db="EMBL/GenBank/DDBJ databases">
        <title>ATOL: Assembling a taxonomically balanced genome-scale reconstruction of the evolutionary history of the Enterobacteriaceae.</title>
        <authorList>
            <person name="Plunkett G.III."/>
            <person name="Neeno-Eckwall E.C."/>
            <person name="Glasner J.D."/>
            <person name="Perna N.T."/>
        </authorList>
    </citation>
    <scope>NUCLEOTIDE SEQUENCE [LARGE SCALE GENOMIC DNA]</scope>
    <source>
        <strain evidence="3 4">ATCC 33301</strain>
    </source>
</reference>
<dbReference type="PANTHER" id="PTHR10000">
    <property type="entry name" value="PHOSPHOSERINE PHOSPHATASE"/>
    <property type="match status" value="1"/>
</dbReference>